<evidence type="ECO:0000256" key="1">
    <source>
        <dbReference type="ARBA" id="ARBA00004141"/>
    </source>
</evidence>
<keyword evidence="4 6" id="KW-0472">Membrane</keyword>
<accession>A0AA43QUF6</accession>
<organism evidence="7 8">
    <name type="scientific">Ramalina farinacea</name>
    <dbReference type="NCBI Taxonomy" id="258253"/>
    <lineage>
        <taxon>Eukaryota</taxon>
        <taxon>Fungi</taxon>
        <taxon>Dikarya</taxon>
        <taxon>Ascomycota</taxon>
        <taxon>Pezizomycotina</taxon>
        <taxon>Lecanoromycetes</taxon>
        <taxon>OSLEUM clade</taxon>
        <taxon>Lecanoromycetidae</taxon>
        <taxon>Lecanorales</taxon>
        <taxon>Lecanorineae</taxon>
        <taxon>Ramalinaceae</taxon>
        <taxon>Ramalina</taxon>
    </lineage>
</organism>
<evidence type="ECO:0000256" key="6">
    <source>
        <dbReference type="SAM" id="Phobius"/>
    </source>
</evidence>
<dbReference type="PANTHER" id="PTHR35042">
    <property type="entry name" value="ANTHRONE OXYGENASE ENCC"/>
    <property type="match status" value="1"/>
</dbReference>
<proteinExistence type="inferred from homology"/>
<dbReference type="GO" id="GO:0016020">
    <property type="term" value="C:membrane"/>
    <property type="evidence" value="ECO:0007669"/>
    <property type="project" value="UniProtKB-SubCell"/>
</dbReference>
<feature type="transmembrane region" description="Helical" evidence="6">
    <location>
        <begin position="54"/>
        <end position="74"/>
    </location>
</feature>
<dbReference type="AlphaFoldDB" id="A0AA43QUF6"/>
<evidence type="ECO:0000313" key="7">
    <source>
        <dbReference type="EMBL" id="MDI1492790.1"/>
    </source>
</evidence>
<dbReference type="Proteomes" id="UP001161017">
    <property type="component" value="Unassembled WGS sequence"/>
</dbReference>
<feature type="transmembrane region" description="Helical" evidence="6">
    <location>
        <begin position="95"/>
        <end position="114"/>
    </location>
</feature>
<evidence type="ECO:0000256" key="5">
    <source>
        <dbReference type="ARBA" id="ARBA00034313"/>
    </source>
</evidence>
<evidence type="ECO:0008006" key="9">
    <source>
        <dbReference type="Google" id="ProtNLM"/>
    </source>
</evidence>
<gene>
    <name evidence="7" type="ORF">OHK93_004573</name>
</gene>
<reference evidence="7" key="1">
    <citation type="journal article" date="2023" name="Genome Biol. Evol.">
        <title>First Whole Genome Sequence and Flow Cytometry Genome Size Data for the Lichen-Forming Fungus Ramalina farinacea (Ascomycota).</title>
        <authorList>
            <person name="Llewellyn T."/>
            <person name="Mian S."/>
            <person name="Hill R."/>
            <person name="Leitch I.J."/>
            <person name="Gaya E."/>
        </authorList>
    </citation>
    <scope>NUCLEOTIDE SEQUENCE</scope>
    <source>
        <strain evidence="7">LIQ254RAFAR</strain>
    </source>
</reference>
<sequence>MDISTRAALTFGLTASGLVAGTNTAMSIFAVPPMLLAPKQVMVQQWRKLFNLGLVWVPPTAVLASASLGYVAYASRSASKRDFGDVGGDASRWKGIAFAAAGILSIVPYTLMFMKPTNDKLIAESNGAGHLAEREVKALIEWWSRLNLVRGVIGATGTAMGIWSAVGLR</sequence>
<dbReference type="PANTHER" id="PTHR35042:SF1">
    <property type="entry name" value="DUF1772-DOMAIN-CONTAINING PROTEIN"/>
    <property type="match status" value="1"/>
</dbReference>
<keyword evidence="3 6" id="KW-1133">Transmembrane helix</keyword>
<evidence type="ECO:0000256" key="4">
    <source>
        <dbReference type="ARBA" id="ARBA00023136"/>
    </source>
</evidence>
<evidence type="ECO:0000256" key="3">
    <source>
        <dbReference type="ARBA" id="ARBA00022989"/>
    </source>
</evidence>
<protein>
    <recommendedName>
        <fullName evidence="9">DUF1772-domain-containing protein</fullName>
    </recommendedName>
</protein>
<keyword evidence="8" id="KW-1185">Reference proteome</keyword>
<evidence type="ECO:0000256" key="2">
    <source>
        <dbReference type="ARBA" id="ARBA00022692"/>
    </source>
</evidence>
<comment type="subcellular location">
    <subcellularLocation>
        <location evidence="1">Membrane</location>
        <topology evidence="1">Multi-pass membrane protein</topology>
    </subcellularLocation>
</comment>
<comment type="caution">
    <text evidence="7">The sequence shown here is derived from an EMBL/GenBank/DDBJ whole genome shotgun (WGS) entry which is preliminary data.</text>
</comment>
<keyword evidence="2 6" id="KW-0812">Transmembrane</keyword>
<name>A0AA43QUF6_9LECA</name>
<feature type="transmembrane region" description="Helical" evidence="6">
    <location>
        <begin position="148"/>
        <end position="168"/>
    </location>
</feature>
<dbReference type="Pfam" id="PF08592">
    <property type="entry name" value="Anthrone_oxy"/>
    <property type="match status" value="1"/>
</dbReference>
<dbReference type="EMBL" id="JAPUFD010000021">
    <property type="protein sequence ID" value="MDI1492790.1"/>
    <property type="molecule type" value="Genomic_DNA"/>
</dbReference>
<comment type="similarity">
    <text evidence="5">Belongs to the anthrone oxygenase family.</text>
</comment>
<evidence type="ECO:0000313" key="8">
    <source>
        <dbReference type="Proteomes" id="UP001161017"/>
    </source>
</evidence>
<dbReference type="InterPro" id="IPR013901">
    <property type="entry name" value="Anthrone_oxy"/>
</dbReference>